<dbReference type="Proteomes" id="UP000271098">
    <property type="component" value="Unassembled WGS sequence"/>
</dbReference>
<protein>
    <submittedName>
        <fullName evidence="2 4">Uncharacterized protein</fullName>
    </submittedName>
</protein>
<gene>
    <name evidence="2" type="ORF">GPUH_LOCUS11527</name>
</gene>
<reference evidence="4" key="1">
    <citation type="submission" date="2016-06" db="UniProtKB">
        <authorList>
            <consortium name="WormBaseParasite"/>
        </authorList>
    </citation>
    <scope>IDENTIFICATION</scope>
</reference>
<keyword evidence="3" id="KW-1185">Reference proteome</keyword>
<reference evidence="2 3" key="2">
    <citation type="submission" date="2018-11" db="EMBL/GenBank/DDBJ databases">
        <authorList>
            <consortium name="Pathogen Informatics"/>
        </authorList>
    </citation>
    <scope>NUCLEOTIDE SEQUENCE [LARGE SCALE GENOMIC DNA]</scope>
</reference>
<feature type="compositionally biased region" description="Basic and acidic residues" evidence="1">
    <location>
        <begin position="1"/>
        <end position="28"/>
    </location>
</feature>
<feature type="region of interest" description="Disordered" evidence="1">
    <location>
        <begin position="60"/>
        <end position="87"/>
    </location>
</feature>
<sequence>MEREREENKEKEDKWRRITKGGGKEGRSAGRAGGRGILERQAPGDLRYLWMPIRSFRLPAQRSRQVRARERGRRGGTGKGYDCGGTV</sequence>
<dbReference type="WBParaSite" id="GPUH_0001154101-mRNA-1">
    <property type="protein sequence ID" value="GPUH_0001154101-mRNA-1"/>
    <property type="gene ID" value="GPUH_0001154101"/>
</dbReference>
<feature type="region of interest" description="Disordered" evidence="1">
    <location>
        <begin position="1"/>
        <end position="38"/>
    </location>
</feature>
<accession>A0A183DS36</accession>
<proteinExistence type="predicted"/>
<feature type="compositionally biased region" description="Gly residues" evidence="1">
    <location>
        <begin position="77"/>
        <end position="87"/>
    </location>
</feature>
<dbReference type="EMBL" id="UYRT01078614">
    <property type="protein sequence ID" value="VDN18889.1"/>
    <property type="molecule type" value="Genomic_DNA"/>
</dbReference>
<feature type="compositionally biased region" description="Basic residues" evidence="1">
    <location>
        <begin position="64"/>
        <end position="76"/>
    </location>
</feature>
<evidence type="ECO:0000313" key="3">
    <source>
        <dbReference type="Proteomes" id="UP000271098"/>
    </source>
</evidence>
<dbReference type="AlphaFoldDB" id="A0A183DS36"/>
<evidence type="ECO:0000313" key="2">
    <source>
        <dbReference type="EMBL" id="VDN18889.1"/>
    </source>
</evidence>
<evidence type="ECO:0000256" key="1">
    <source>
        <dbReference type="SAM" id="MobiDB-lite"/>
    </source>
</evidence>
<name>A0A183DS36_9BILA</name>
<organism evidence="4">
    <name type="scientific">Gongylonema pulchrum</name>
    <dbReference type="NCBI Taxonomy" id="637853"/>
    <lineage>
        <taxon>Eukaryota</taxon>
        <taxon>Metazoa</taxon>
        <taxon>Ecdysozoa</taxon>
        <taxon>Nematoda</taxon>
        <taxon>Chromadorea</taxon>
        <taxon>Rhabditida</taxon>
        <taxon>Spirurina</taxon>
        <taxon>Spiruromorpha</taxon>
        <taxon>Spiruroidea</taxon>
        <taxon>Gongylonematidae</taxon>
        <taxon>Gongylonema</taxon>
    </lineage>
</organism>
<evidence type="ECO:0000313" key="4">
    <source>
        <dbReference type="WBParaSite" id="GPUH_0001154101-mRNA-1"/>
    </source>
</evidence>